<keyword evidence="3" id="KW-1185">Reference proteome</keyword>
<sequence length="249" mass="28457">MKEHPVHPINIKFKKVKCLNCPEETDPRLAIPECHLEAESFHPKTTNTHLYKTIRVHLNNLDEYHPGFLKTYHPGSCMFVHPGVPIDSQINVNPPECFIRAYNSCDFKKYYNSFQSVAFGYKIENTELAYDAKYVLAIHLMNGLGISKNPNKALTCARPTKEVLLIVYVMAFNNILRYVGTVPLVWTSFGRCLEREGYVLTKQSLSSILVLMGFLRCVGTVPFMWTSFGRCLEKKYHAPALICLDMLCT</sequence>
<feature type="transmembrane region" description="Helical" evidence="1">
    <location>
        <begin position="163"/>
        <end position="186"/>
    </location>
</feature>
<evidence type="ECO:0000313" key="3">
    <source>
        <dbReference type="Proteomes" id="UP000266673"/>
    </source>
</evidence>
<accession>A0A397U2L7</accession>
<organism evidence="2 3">
    <name type="scientific">Gigaspora rosea</name>
    <dbReference type="NCBI Taxonomy" id="44941"/>
    <lineage>
        <taxon>Eukaryota</taxon>
        <taxon>Fungi</taxon>
        <taxon>Fungi incertae sedis</taxon>
        <taxon>Mucoromycota</taxon>
        <taxon>Glomeromycotina</taxon>
        <taxon>Glomeromycetes</taxon>
        <taxon>Diversisporales</taxon>
        <taxon>Gigasporaceae</taxon>
        <taxon>Gigaspora</taxon>
    </lineage>
</organism>
<reference evidence="2 3" key="1">
    <citation type="submission" date="2018-06" db="EMBL/GenBank/DDBJ databases">
        <title>Comparative genomics reveals the genomic features of Rhizophagus irregularis, R. cerebriforme, R. diaphanum and Gigaspora rosea, and their symbiotic lifestyle signature.</title>
        <authorList>
            <person name="Morin E."/>
            <person name="San Clemente H."/>
            <person name="Chen E.C.H."/>
            <person name="De La Providencia I."/>
            <person name="Hainaut M."/>
            <person name="Kuo A."/>
            <person name="Kohler A."/>
            <person name="Murat C."/>
            <person name="Tang N."/>
            <person name="Roy S."/>
            <person name="Loubradou J."/>
            <person name="Henrissat B."/>
            <person name="Grigoriev I.V."/>
            <person name="Corradi N."/>
            <person name="Roux C."/>
            <person name="Martin F.M."/>
        </authorList>
    </citation>
    <scope>NUCLEOTIDE SEQUENCE [LARGE SCALE GENOMIC DNA]</scope>
    <source>
        <strain evidence="2 3">DAOM 194757</strain>
    </source>
</reference>
<name>A0A397U2L7_9GLOM</name>
<dbReference type="EMBL" id="QKWP01003003">
    <property type="protein sequence ID" value="RIB01663.1"/>
    <property type="molecule type" value="Genomic_DNA"/>
</dbReference>
<keyword evidence="1" id="KW-1133">Transmembrane helix</keyword>
<feature type="transmembrane region" description="Helical" evidence="1">
    <location>
        <begin position="206"/>
        <end position="225"/>
    </location>
</feature>
<dbReference type="AlphaFoldDB" id="A0A397U2L7"/>
<evidence type="ECO:0000313" key="2">
    <source>
        <dbReference type="EMBL" id="RIB01663.1"/>
    </source>
</evidence>
<comment type="caution">
    <text evidence="2">The sequence shown here is derived from an EMBL/GenBank/DDBJ whole genome shotgun (WGS) entry which is preliminary data.</text>
</comment>
<protein>
    <submittedName>
        <fullName evidence="2">Uncharacterized protein</fullName>
    </submittedName>
</protein>
<evidence type="ECO:0000256" key="1">
    <source>
        <dbReference type="SAM" id="Phobius"/>
    </source>
</evidence>
<dbReference type="OrthoDB" id="8954335at2759"/>
<keyword evidence="1" id="KW-0472">Membrane</keyword>
<dbReference type="Proteomes" id="UP000266673">
    <property type="component" value="Unassembled WGS sequence"/>
</dbReference>
<keyword evidence="1" id="KW-0812">Transmembrane</keyword>
<proteinExistence type="predicted"/>
<dbReference type="STRING" id="44941.A0A397U2L7"/>
<gene>
    <name evidence="2" type="ORF">C2G38_2230120</name>
</gene>